<dbReference type="InterPro" id="IPR011990">
    <property type="entry name" value="TPR-like_helical_dom_sf"/>
</dbReference>
<dbReference type="Gene3D" id="1.25.40.10">
    <property type="entry name" value="Tetratricopeptide repeat domain"/>
    <property type="match status" value="1"/>
</dbReference>
<name>A0A286PH80_STROL</name>
<dbReference type="Proteomes" id="UP000217446">
    <property type="component" value="Unassembled WGS sequence"/>
</dbReference>
<comment type="caution">
    <text evidence="1">The sequence shown here is derived from an EMBL/GenBank/DDBJ whole genome shotgun (WGS) entry which is preliminary data.</text>
</comment>
<dbReference type="AlphaFoldDB" id="A0A286PH80"/>
<keyword evidence="2" id="KW-1185">Reference proteome</keyword>
<dbReference type="SUPFAM" id="SSF81901">
    <property type="entry name" value="HCP-like"/>
    <property type="match status" value="1"/>
</dbReference>
<dbReference type="RefSeq" id="WP_235614086.1">
    <property type="nucleotide sequence ID" value="NZ_BDQI01000071.1"/>
</dbReference>
<proteinExistence type="predicted"/>
<dbReference type="EMBL" id="BDQI01000071">
    <property type="protein sequence ID" value="GAX58909.1"/>
    <property type="molecule type" value="Genomic_DNA"/>
</dbReference>
<reference evidence="2" key="1">
    <citation type="submission" date="2017-05" db="EMBL/GenBank/DDBJ databases">
        <title>Streptomyces olivochromogenes NBRC 3561 whole genome shotgun sequence.</title>
        <authorList>
            <person name="Dohra H."/>
            <person name="Kodani S."/>
        </authorList>
    </citation>
    <scope>NUCLEOTIDE SEQUENCE [LARGE SCALE GENOMIC DNA]</scope>
    <source>
        <strain evidence="2">NBRC 3561</strain>
    </source>
</reference>
<organism evidence="1 2">
    <name type="scientific">Streptomyces olivochromogenes</name>
    <dbReference type="NCBI Taxonomy" id="1963"/>
    <lineage>
        <taxon>Bacteria</taxon>
        <taxon>Bacillati</taxon>
        <taxon>Actinomycetota</taxon>
        <taxon>Actinomycetes</taxon>
        <taxon>Kitasatosporales</taxon>
        <taxon>Streptomycetaceae</taxon>
        <taxon>Streptomyces</taxon>
    </lineage>
</organism>
<gene>
    <name evidence="1" type="ORF">SO3561_10484</name>
</gene>
<evidence type="ECO:0000313" key="1">
    <source>
        <dbReference type="EMBL" id="GAX58909.1"/>
    </source>
</evidence>
<accession>A0A286PH80</accession>
<evidence type="ECO:0008006" key="3">
    <source>
        <dbReference type="Google" id="ProtNLM"/>
    </source>
</evidence>
<sequence length="114" mass="12647">MREEAGDREGAEALARQVADRGSTDVLYRLAEMREEAGDREGAEALLRQAADHDNTEALYELARMREVHQKSLAIRPGPGRYADTSMATAVGSHRARLTHTARRIAWDAVVCGW</sequence>
<evidence type="ECO:0000313" key="2">
    <source>
        <dbReference type="Proteomes" id="UP000217446"/>
    </source>
</evidence>
<protein>
    <recommendedName>
        <fullName evidence="3">Tetratricopeptide repeat protein</fullName>
    </recommendedName>
</protein>